<dbReference type="GeneID" id="7833874"/>
<dbReference type="RefSeq" id="XP_001016445.2">
    <property type="nucleotide sequence ID" value="XM_001016445.2"/>
</dbReference>
<dbReference type="Pfam" id="PF02798">
    <property type="entry name" value="GST_N"/>
    <property type="match status" value="1"/>
</dbReference>
<evidence type="ECO:0000256" key="4">
    <source>
        <dbReference type="ARBA" id="ARBA00022679"/>
    </source>
</evidence>
<dbReference type="Gene3D" id="1.20.1050.10">
    <property type="match status" value="1"/>
</dbReference>
<dbReference type="GO" id="GO:0006749">
    <property type="term" value="P:glutathione metabolic process"/>
    <property type="evidence" value="ECO:0007669"/>
    <property type="project" value="TreeGrafter"/>
</dbReference>
<dbReference type="PANTHER" id="PTHR11571:SF222">
    <property type="entry name" value="GLUTATHIONE TRANSFERASE"/>
    <property type="match status" value="1"/>
</dbReference>
<keyword evidence="4" id="KW-0808">Transferase</keyword>
<gene>
    <name evidence="8" type="ORF">TTHERM_00129770</name>
</gene>
<dbReference type="STRING" id="312017.I7M7X7"/>
<protein>
    <recommendedName>
        <fullName evidence="3">glutathione transferase</fullName>
        <ecNumber evidence="3">2.5.1.18</ecNumber>
    </recommendedName>
</protein>
<dbReference type="EMBL" id="GG662699">
    <property type="protein sequence ID" value="EAR96200.2"/>
    <property type="molecule type" value="Genomic_DNA"/>
</dbReference>
<dbReference type="GO" id="GO:0004364">
    <property type="term" value="F:glutathione transferase activity"/>
    <property type="evidence" value="ECO:0007669"/>
    <property type="project" value="UniProtKB-EC"/>
</dbReference>
<evidence type="ECO:0000256" key="3">
    <source>
        <dbReference type="ARBA" id="ARBA00012452"/>
    </source>
</evidence>
<dbReference type="Gene3D" id="3.40.30.10">
    <property type="entry name" value="Glutaredoxin"/>
    <property type="match status" value="1"/>
</dbReference>
<dbReference type="SMR" id="I7M7X7"/>
<dbReference type="KEGG" id="tet:TTHERM_00129770"/>
<comment type="similarity">
    <text evidence="2">Belongs to the GST superfamily. Mu family.</text>
</comment>
<dbReference type="PROSITE" id="PS50405">
    <property type="entry name" value="GST_CTER"/>
    <property type="match status" value="1"/>
</dbReference>
<name>I7M7X7_TETTS</name>
<accession>I7M7X7</accession>
<reference evidence="9" key="1">
    <citation type="journal article" date="2006" name="PLoS Biol.">
        <title>Macronuclear genome sequence of the ciliate Tetrahymena thermophila, a model eukaryote.</title>
        <authorList>
            <person name="Eisen J.A."/>
            <person name="Coyne R.S."/>
            <person name="Wu M."/>
            <person name="Wu D."/>
            <person name="Thiagarajan M."/>
            <person name="Wortman J.R."/>
            <person name="Badger J.H."/>
            <person name="Ren Q."/>
            <person name="Amedeo P."/>
            <person name="Jones K.M."/>
            <person name="Tallon L.J."/>
            <person name="Delcher A.L."/>
            <person name="Salzberg S.L."/>
            <person name="Silva J.C."/>
            <person name="Haas B.J."/>
            <person name="Majoros W.H."/>
            <person name="Farzad M."/>
            <person name="Carlton J.M."/>
            <person name="Smith R.K. Jr."/>
            <person name="Garg J."/>
            <person name="Pearlman R.E."/>
            <person name="Karrer K.M."/>
            <person name="Sun L."/>
            <person name="Manning G."/>
            <person name="Elde N.C."/>
            <person name="Turkewitz A.P."/>
            <person name="Asai D.J."/>
            <person name="Wilkes D.E."/>
            <person name="Wang Y."/>
            <person name="Cai H."/>
            <person name="Collins K."/>
            <person name="Stewart B.A."/>
            <person name="Lee S.R."/>
            <person name="Wilamowska K."/>
            <person name="Weinberg Z."/>
            <person name="Ruzzo W.L."/>
            <person name="Wloga D."/>
            <person name="Gaertig J."/>
            <person name="Frankel J."/>
            <person name="Tsao C.-C."/>
            <person name="Gorovsky M.A."/>
            <person name="Keeling P.J."/>
            <person name="Waller R.F."/>
            <person name="Patron N.J."/>
            <person name="Cherry J.M."/>
            <person name="Stover N.A."/>
            <person name="Krieger C.J."/>
            <person name="del Toro C."/>
            <person name="Ryder H.F."/>
            <person name="Williamson S.C."/>
            <person name="Barbeau R.A."/>
            <person name="Hamilton E.P."/>
            <person name="Orias E."/>
        </authorList>
    </citation>
    <scope>NUCLEOTIDE SEQUENCE [LARGE SCALE GENOMIC DNA]</scope>
    <source>
        <strain evidence="9">SB210</strain>
    </source>
</reference>
<evidence type="ECO:0000256" key="1">
    <source>
        <dbReference type="ARBA" id="ARBA00003701"/>
    </source>
</evidence>
<dbReference type="InterPro" id="IPR004046">
    <property type="entry name" value="GST_C"/>
</dbReference>
<feature type="domain" description="GST C-terminal" evidence="7">
    <location>
        <begin position="92"/>
        <end position="213"/>
    </location>
</feature>
<feature type="domain" description="GST N-terminal" evidence="6">
    <location>
        <begin position="1"/>
        <end position="82"/>
    </location>
</feature>
<dbReference type="eggNOG" id="KOG1695">
    <property type="taxonomic scope" value="Eukaryota"/>
</dbReference>
<dbReference type="InParanoid" id="I7M7X7"/>
<dbReference type="SUPFAM" id="SSF52833">
    <property type="entry name" value="Thioredoxin-like"/>
    <property type="match status" value="1"/>
</dbReference>
<comment type="catalytic activity">
    <reaction evidence="5">
        <text>RX + glutathione = an S-substituted glutathione + a halide anion + H(+)</text>
        <dbReference type="Rhea" id="RHEA:16437"/>
        <dbReference type="ChEBI" id="CHEBI:15378"/>
        <dbReference type="ChEBI" id="CHEBI:16042"/>
        <dbReference type="ChEBI" id="CHEBI:17792"/>
        <dbReference type="ChEBI" id="CHEBI:57925"/>
        <dbReference type="ChEBI" id="CHEBI:90779"/>
        <dbReference type="EC" id="2.5.1.18"/>
    </reaction>
</comment>
<dbReference type="InterPro" id="IPR036249">
    <property type="entry name" value="Thioredoxin-like_sf"/>
</dbReference>
<dbReference type="InterPro" id="IPR050213">
    <property type="entry name" value="GST_superfamily"/>
</dbReference>
<dbReference type="InterPro" id="IPR010987">
    <property type="entry name" value="Glutathione-S-Trfase_C-like"/>
</dbReference>
<dbReference type="Pfam" id="PF14497">
    <property type="entry name" value="GST_C_3"/>
    <property type="match status" value="1"/>
</dbReference>
<evidence type="ECO:0000313" key="9">
    <source>
        <dbReference type="Proteomes" id="UP000009168"/>
    </source>
</evidence>
<evidence type="ECO:0000256" key="2">
    <source>
        <dbReference type="ARBA" id="ARBA00005861"/>
    </source>
</evidence>
<dbReference type="PROSITE" id="PS50404">
    <property type="entry name" value="GST_NTER"/>
    <property type="match status" value="1"/>
</dbReference>
<evidence type="ECO:0000256" key="5">
    <source>
        <dbReference type="ARBA" id="ARBA00047960"/>
    </source>
</evidence>
<dbReference type="SUPFAM" id="SSF47616">
    <property type="entry name" value="GST C-terminal domain-like"/>
    <property type="match status" value="1"/>
</dbReference>
<evidence type="ECO:0000313" key="8">
    <source>
        <dbReference type="EMBL" id="EAR96200.2"/>
    </source>
</evidence>
<organism evidence="8 9">
    <name type="scientific">Tetrahymena thermophila (strain SB210)</name>
    <dbReference type="NCBI Taxonomy" id="312017"/>
    <lineage>
        <taxon>Eukaryota</taxon>
        <taxon>Sar</taxon>
        <taxon>Alveolata</taxon>
        <taxon>Ciliophora</taxon>
        <taxon>Intramacronucleata</taxon>
        <taxon>Oligohymenophorea</taxon>
        <taxon>Hymenostomatida</taxon>
        <taxon>Tetrahymenina</taxon>
        <taxon>Tetrahymenidae</taxon>
        <taxon>Tetrahymena</taxon>
    </lineage>
</organism>
<dbReference type="OrthoDB" id="410118at2759"/>
<dbReference type="SFLD" id="SFLDS00019">
    <property type="entry name" value="Glutathione_Transferase_(cytos"/>
    <property type="match status" value="1"/>
</dbReference>
<keyword evidence="9" id="KW-1185">Reference proteome</keyword>
<dbReference type="InterPro" id="IPR040079">
    <property type="entry name" value="Glutathione_S-Trfase"/>
</dbReference>
<dbReference type="PANTHER" id="PTHR11571">
    <property type="entry name" value="GLUTATHIONE S-TRANSFERASE"/>
    <property type="match status" value="1"/>
</dbReference>
<dbReference type="InterPro" id="IPR004045">
    <property type="entry name" value="Glutathione_S-Trfase_N"/>
</dbReference>
<proteinExistence type="inferred from homology"/>
<sequence length="215" mass="26009">MIILGYWTHRGFAQPIRLLLEYLEVGYQEKLYAEGGDEWYNKDKRELKSNFPNLPYLLDGDNVITESKVIPIYLIKKFKRFDLLGQNEDGSFNLDEITVLQLIEVAKDLIDQLNTQARVPSFKEEKMKIFNEKFQITFEKFKKQLDGRDFLVGKFTYADLYFYNILKYFHFFYPEISIFTEYIQRIENIPQIKKYLQTKDNQVYLLERLKKLFYY</sequence>
<evidence type="ECO:0000259" key="7">
    <source>
        <dbReference type="PROSITE" id="PS50405"/>
    </source>
</evidence>
<dbReference type="InterPro" id="IPR036282">
    <property type="entry name" value="Glutathione-S-Trfase_C_sf"/>
</dbReference>
<dbReference type="EC" id="2.5.1.18" evidence="3"/>
<dbReference type="AlphaFoldDB" id="I7M7X7"/>
<comment type="function">
    <text evidence="1">Conjugation of reduced glutathione to a wide number of exogenous and endogenous hydrophobic electrophiles.</text>
</comment>
<dbReference type="Proteomes" id="UP000009168">
    <property type="component" value="Unassembled WGS sequence"/>
</dbReference>
<evidence type="ECO:0000259" key="6">
    <source>
        <dbReference type="PROSITE" id="PS50404"/>
    </source>
</evidence>